<dbReference type="EMBL" id="JACMYC010000007">
    <property type="protein sequence ID" value="MBC2961241.1"/>
    <property type="molecule type" value="Genomic_DNA"/>
</dbReference>
<accession>A0ABR6UBP1</accession>
<organism evidence="1 2">
    <name type="scientific">Nocardioides deserti</name>
    <dbReference type="NCBI Taxonomy" id="1588644"/>
    <lineage>
        <taxon>Bacteria</taxon>
        <taxon>Bacillati</taxon>
        <taxon>Actinomycetota</taxon>
        <taxon>Actinomycetes</taxon>
        <taxon>Propionibacteriales</taxon>
        <taxon>Nocardioidaceae</taxon>
        <taxon>Nocardioides</taxon>
    </lineage>
</organism>
<keyword evidence="2" id="KW-1185">Reference proteome</keyword>
<evidence type="ECO:0000313" key="1">
    <source>
        <dbReference type="EMBL" id="MBC2961241.1"/>
    </source>
</evidence>
<comment type="caution">
    <text evidence="1">The sequence shown here is derived from an EMBL/GenBank/DDBJ whole genome shotgun (WGS) entry which is preliminary data.</text>
</comment>
<protein>
    <submittedName>
        <fullName evidence="1">Uncharacterized protein</fullName>
    </submittedName>
</protein>
<evidence type="ECO:0000313" key="2">
    <source>
        <dbReference type="Proteomes" id="UP000604001"/>
    </source>
</evidence>
<proteinExistence type="predicted"/>
<gene>
    <name evidence="1" type="ORF">H7344_13130</name>
</gene>
<name>A0ABR6UBP1_9ACTN</name>
<sequence>MTTSAITPDLEAYGRYARSSAIADWLELAALKGRRVTRAQLEDLFHDYGWTTKKPQQFITVEDDFDEEDSNGSSGADYYSDVPELWSESIHSILLERADALGDAWPFTLRGNWEIVASRRPQPTPYLLLLALAVAHSRGLRTSEEPTALVEGTVARALSNKGWLVTSMGTSDRNGDSFQENLANVGDALGLPVQDPAFPAKRYAKDAGVDTLTFVGWPDKRLAGQWLSVGQVTIAKSERWQIKLLEPRPDHWAAYFLQNVHPVRFLAVPHHVERPHVNYLVGASTGVLVDRLRLCQDLTHINESERQFLTEVLSFPVDDGRSIA</sequence>
<dbReference type="RefSeq" id="WP_186346466.1">
    <property type="nucleotide sequence ID" value="NZ_BMMR01000001.1"/>
</dbReference>
<reference evidence="1 2" key="1">
    <citation type="submission" date="2020-08" db="EMBL/GenBank/DDBJ databases">
        <title>novel species in genus Nocardioides.</title>
        <authorList>
            <person name="Zhang G."/>
        </authorList>
    </citation>
    <scope>NUCLEOTIDE SEQUENCE [LARGE SCALE GENOMIC DNA]</scope>
    <source>
        <strain evidence="1 2">SC8A-24</strain>
    </source>
</reference>
<dbReference type="Proteomes" id="UP000604001">
    <property type="component" value="Unassembled WGS sequence"/>
</dbReference>